<feature type="domain" description="CCDC81 HU" evidence="4">
    <location>
        <begin position="143"/>
        <end position="216"/>
    </location>
</feature>
<dbReference type="PANTHER" id="PTHR14362:SF2">
    <property type="entry name" value="COILED-COIL DOMAIN-CONTAINING PROTEIN 81"/>
    <property type="match status" value="1"/>
</dbReference>
<evidence type="ECO:0000313" key="6">
    <source>
        <dbReference type="Proteomes" id="UP000007635"/>
    </source>
</evidence>
<dbReference type="Pfam" id="PF18289">
    <property type="entry name" value="HU-CCDC81_euk_2"/>
    <property type="match status" value="1"/>
</dbReference>
<reference evidence="5" key="3">
    <citation type="submission" date="2025-09" db="UniProtKB">
        <authorList>
            <consortium name="Ensembl"/>
        </authorList>
    </citation>
    <scope>IDENTIFICATION</scope>
</reference>
<dbReference type="Proteomes" id="UP000007635">
    <property type="component" value="Chromosome II"/>
</dbReference>
<name>A0AAQ4QC02_GASAC</name>
<organism evidence="5 6">
    <name type="scientific">Gasterosteus aculeatus aculeatus</name>
    <name type="common">three-spined stickleback</name>
    <dbReference type="NCBI Taxonomy" id="481459"/>
    <lineage>
        <taxon>Eukaryota</taxon>
        <taxon>Metazoa</taxon>
        <taxon>Chordata</taxon>
        <taxon>Craniata</taxon>
        <taxon>Vertebrata</taxon>
        <taxon>Euteleostomi</taxon>
        <taxon>Actinopterygii</taxon>
        <taxon>Neopterygii</taxon>
        <taxon>Teleostei</taxon>
        <taxon>Neoteleostei</taxon>
        <taxon>Acanthomorphata</taxon>
        <taxon>Eupercaria</taxon>
        <taxon>Perciformes</taxon>
        <taxon>Cottioidei</taxon>
        <taxon>Gasterosteales</taxon>
        <taxon>Gasterosteidae</taxon>
        <taxon>Gasterosteus</taxon>
    </lineage>
</organism>
<evidence type="ECO:0000256" key="2">
    <source>
        <dbReference type="SAM" id="MobiDB-lite"/>
    </source>
</evidence>
<evidence type="ECO:0008006" key="7">
    <source>
        <dbReference type="Google" id="ProtNLM"/>
    </source>
</evidence>
<protein>
    <recommendedName>
        <fullName evidence="7">Coiled-coil domain containing 81</fullName>
    </recommendedName>
</protein>
<dbReference type="Pfam" id="PF14908">
    <property type="entry name" value="HU-CCDC81_euk_1"/>
    <property type="match status" value="1"/>
</dbReference>
<reference evidence="5 6" key="1">
    <citation type="journal article" date="2021" name="G3 (Bethesda)">
        <title>Improved contiguity of the threespine stickleback genome using long-read sequencing.</title>
        <authorList>
            <person name="Nath S."/>
            <person name="Shaw D.E."/>
            <person name="White M.A."/>
        </authorList>
    </citation>
    <scope>NUCLEOTIDE SEQUENCE [LARGE SCALE GENOMIC DNA]</scope>
    <source>
        <strain evidence="5 6">Lake Benthic</strain>
    </source>
</reference>
<dbReference type="GeneTree" id="ENSGT00390000011985"/>
<feature type="domain" description="CCDC81 HU" evidence="3">
    <location>
        <begin position="62"/>
        <end position="132"/>
    </location>
</feature>
<feature type="compositionally biased region" description="Polar residues" evidence="2">
    <location>
        <begin position="239"/>
        <end position="258"/>
    </location>
</feature>
<sequence length="672" mass="75869">MVMSDLLRLLSGARGRTLQTLPQLSAKRSDGRGAACLCLRGKLFIQLLLVYVSSGYAAKEVVSSSSDVQCIWAAVSAYIERQMTIQKGVHLAGLGTFTFSQQKSDTGNKRTTTQRPIFLLAGRLIQSLGLKQVRPLAAATKLPVVQLNFAAVSQGTQFSRDVVEGCVRETLLLLFRALASEQDIFLTFQGIGVLSFKNNKVRMKFSRGFIDATGGTGRPLSNNRPESGGSSLSGGPSRLQRTLTANPVTLPTVCSPQPDNKAGDKDAWCSSPAPDQRNAGEVPQQREVKSHQPLQPATVKAVRLSEELKAKPPTQTTDKRSTSVTPAALTPEHLTLSCSGHTRAGQELCYLCMQRAQRNVPVYLRGLQQAEERTQEKLLLLKAQQRDKLCMDQEQETLNEQRKHAKHVATFNLQMSEKKEKIRCPLFPASFVFPARPFTPARRIQQHLYKNELQSQMEARRQREAQDQQSRLLGEHLDQVQLVQEAALQKVQQLQQKHERTTHYRRALDTQVGDKKCADPPECQADDSGFNRCQTAANNAEGRERAQKLFEVNFSAAAQQKKEKLHNRLAELEREREVLKHNKMEFTKDHINRFEKKRDISKSLEDEWSRNAGLKHQREEEERRFLRSAGELLVDKLAQYRRCCQCKRRTTNCGETNIWKDSRYLSGSQFMM</sequence>
<reference evidence="5" key="2">
    <citation type="submission" date="2025-08" db="UniProtKB">
        <authorList>
            <consortium name="Ensembl"/>
        </authorList>
    </citation>
    <scope>IDENTIFICATION</scope>
</reference>
<keyword evidence="6" id="KW-1185">Reference proteome</keyword>
<evidence type="ECO:0000256" key="1">
    <source>
        <dbReference type="SAM" id="Coils"/>
    </source>
</evidence>
<dbReference type="InterPro" id="IPR028034">
    <property type="entry name" value="HU-CCDC81"/>
</dbReference>
<dbReference type="GO" id="GO:0005815">
    <property type="term" value="C:microtubule organizing center"/>
    <property type="evidence" value="ECO:0007669"/>
    <property type="project" value="TreeGrafter"/>
</dbReference>
<dbReference type="Ensembl" id="ENSGACT00000057027.1">
    <property type="protein sequence ID" value="ENSGACP00000048127.1"/>
    <property type="gene ID" value="ENSGACG00000015139.2"/>
</dbReference>
<proteinExistence type="predicted"/>
<evidence type="ECO:0000259" key="3">
    <source>
        <dbReference type="Pfam" id="PF14908"/>
    </source>
</evidence>
<feature type="coiled-coil region" evidence="1">
    <location>
        <begin position="555"/>
        <end position="589"/>
    </location>
</feature>
<dbReference type="InterPro" id="IPR026295">
    <property type="entry name" value="CCD81"/>
</dbReference>
<evidence type="ECO:0000313" key="5">
    <source>
        <dbReference type="Ensembl" id="ENSGACP00000048127.1"/>
    </source>
</evidence>
<feature type="compositionally biased region" description="Low complexity" evidence="2">
    <location>
        <begin position="227"/>
        <end position="237"/>
    </location>
</feature>
<dbReference type="InterPro" id="IPR040673">
    <property type="entry name" value="CCDC81_HU_dom_2"/>
</dbReference>
<keyword evidence="1" id="KW-0175">Coiled coil</keyword>
<feature type="region of interest" description="Disordered" evidence="2">
    <location>
        <begin position="212"/>
        <end position="328"/>
    </location>
</feature>
<accession>A0AAQ4QC02</accession>
<evidence type="ECO:0000259" key="4">
    <source>
        <dbReference type="Pfam" id="PF18289"/>
    </source>
</evidence>
<dbReference type="PANTHER" id="PTHR14362">
    <property type="entry name" value="COILED-COIL DOMAIN-CONTAINING PROTEIN 81"/>
    <property type="match status" value="1"/>
</dbReference>
<dbReference type="AlphaFoldDB" id="A0AAQ4QC02"/>